<organism evidence="3 4">
    <name type="scientific">Oceanobacillus kimchii</name>
    <dbReference type="NCBI Taxonomy" id="746691"/>
    <lineage>
        <taxon>Bacteria</taxon>
        <taxon>Bacillati</taxon>
        <taxon>Bacillota</taxon>
        <taxon>Bacilli</taxon>
        <taxon>Bacillales</taxon>
        <taxon>Bacillaceae</taxon>
        <taxon>Oceanobacillus</taxon>
    </lineage>
</organism>
<keyword evidence="1" id="KW-0472">Membrane</keyword>
<evidence type="ECO:0000259" key="2">
    <source>
        <dbReference type="Pfam" id="PF09851"/>
    </source>
</evidence>
<dbReference type="InterPro" id="IPR018649">
    <property type="entry name" value="SHOCT"/>
</dbReference>
<dbReference type="Pfam" id="PF09851">
    <property type="entry name" value="SHOCT"/>
    <property type="match status" value="1"/>
</dbReference>
<accession>A0ABQ5TQK1</accession>
<keyword evidence="1" id="KW-0812">Transmembrane</keyword>
<gene>
    <name evidence="3" type="ORF">MACH08_42440</name>
</gene>
<evidence type="ECO:0000256" key="1">
    <source>
        <dbReference type="SAM" id="Phobius"/>
    </source>
</evidence>
<sequence>MHFMYGYGSIWPMICMIIVWLGLLILGCFLIRNFIDGGHRSKRILKERFVRGEIDKEEFERLKSILKD</sequence>
<protein>
    <recommendedName>
        <fullName evidence="2">SHOCT domain-containing protein</fullName>
    </recommendedName>
</protein>
<keyword evidence="1" id="KW-1133">Transmembrane helix</keyword>
<dbReference type="EMBL" id="BSKO01000002">
    <property type="protein sequence ID" value="GLO68460.1"/>
    <property type="molecule type" value="Genomic_DNA"/>
</dbReference>
<comment type="caution">
    <text evidence="3">The sequence shown here is derived from an EMBL/GenBank/DDBJ whole genome shotgun (WGS) entry which is preliminary data.</text>
</comment>
<evidence type="ECO:0000313" key="3">
    <source>
        <dbReference type="EMBL" id="GLO68460.1"/>
    </source>
</evidence>
<name>A0ABQ5TQK1_9BACI</name>
<evidence type="ECO:0000313" key="4">
    <source>
        <dbReference type="Proteomes" id="UP001275436"/>
    </source>
</evidence>
<feature type="transmembrane region" description="Helical" evidence="1">
    <location>
        <begin position="6"/>
        <end position="35"/>
    </location>
</feature>
<dbReference type="RefSeq" id="WP_105101345.1">
    <property type="nucleotide sequence ID" value="NZ_BSKO01000002.1"/>
</dbReference>
<keyword evidence="4" id="KW-1185">Reference proteome</keyword>
<dbReference type="Proteomes" id="UP001275436">
    <property type="component" value="Unassembled WGS sequence"/>
</dbReference>
<proteinExistence type="predicted"/>
<feature type="domain" description="SHOCT" evidence="2">
    <location>
        <begin position="43"/>
        <end position="66"/>
    </location>
</feature>
<reference evidence="3 4" key="1">
    <citation type="submission" date="2023-02" db="EMBL/GenBank/DDBJ databases">
        <title>Oceanobacillus kimchii IFOP_LL358 isolated form Alexandrium catenella lab strain.</title>
        <authorList>
            <person name="Gajardo G."/>
            <person name="Ueki S."/>
            <person name="Maruyama F."/>
        </authorList>
    </citation>
    <scope>NUCLEOTIDE SEQUENCE [LARGE SCALE GENOMIC DNA]</scope>
    <source>
        <strain evidence="3 4">IFOP_LL358</strain>
    </source>
</reference>